<comment type="caution">
    <text evidence="1">The sequence shown here is derived from an EMBL/GenBank/DDBJ whole genome shotgun (WGS) entry which is preliminary data.</text>
</comment>
<evidence type="ECO:0000313" key="2">
    <source>
        <dbReference type="Proteomes" id="UP000245202"/>
    </source>
</evidence>
<gene>
    <name evidence="1" type="ORF">PAT3040_06125</name>
</gene>
<proteinExistence type="predicted"/>
<protein>
    <submittedName>
        <fullName evidence="1">Uncharacterized protein</fullName>
    </submittedName>
</protein>
<organism evidence="1 2">
    <name type="scientific">Paenibacillus agaridevorans</name>
    <dbReference type="NCBI Taxonomy" id="171404"/>
    <lineage>
        <taxon>Bacteria</taxon>
        <taxon>Bacillati</taxon>
        <taxon>Bacillota</taxon>
        <taxon>Bacilli</taxon>
        <taxon>Bacillales</taxon>
        <taxon>Paenibacillaceae</taxon>
        <taxon>Paenibacillus</taxon>
    </lineage>
</organism>
<accession>A0A2R5F537</accession>
<dbReference type="Proteomes" id="UP000245202">
    <property type="component" value="Unassembled WGS sequence"/>
</dbReference>
<dbReference type="AlphaFoldDB" id="A0A2R5F537"/>
<keyword evidence="2" id="KW-1185">Reference proteome</keyword>
<evidence type="ECO:0000313" key="1">
    <source>
        <dbReference type="EMBL" id="GBG11324.1"/>
    </source>
</evidence>
<sequence length="58" mass="6525">MLAPGCPNAVNGDGGGSAYLWPHNGWSRKMGRVHLLFIKEDAAKKSTWWKEWDKKIIA</sequence>
<dbReference type="EMBL" id="BDQX01000394">
    <property type="protein sequence ID" value="GBG11324.1"/>
    <property type="molecule type" value="Genomic_DNA"/>
</dbReference>
<reference evidence="1 2" key="1">
    <citation type="submission" date="2017-08" db="EMBL/GenBank/DDBJ databases">
        <title>Substantial Increase in Enzyme Production by Combined Drug-Resistance Mutations in Paenibacillus agaridevorans.</title>
        <authorList>
            <person name="Tanaka Y."/>
            <person name="Funane K."/>
            <person name="Hosaka T."/>
            <person name="Shiwa Y."/>
            <person name="Fujita N."/>
            <person name="Miyazaki T."/>
            <person name="Yoshikawa H."/>
            <person name="Murakami K."/>
            <person name="Kasahara K."/>
            <person name="Inaoka T."/>
            <person name="Hiraga Y."/>
            <person name="Ochi K."/>
        </authorList>
    </citation>
    <scope>NUCLEOTIDE SEQUENCE [LARGE SCALE GENOMIC DNA]</scope>
    <source>
        <strain evidence="1 2">T-3040</strain>
    </source>
</reference>
<name>A0A2R5F537_9BACL</name>